<dbReference type="InterPro" id="IPR010998">
    <property type="entry name" value="Integrase_recombinase_N"/>
</dbReference>
<dbReference type="EMBL" id="JAAGWY010000002">
    <property type="protein sequence ID" value="NEN06329.1"/>
    <property type="molecule type" value="Genomic_DNA"/>
</dbReference>
<accession>A0A6L9XY21</accession>
<dbReference type="InterPro" id="IPR044068">
    <property type="entry name" value="CB"/>
</dbReference>
<dbReference type="Pfam" id="PF26003">
    <property type="entry name" value="Integrase_N_phage"/>
    <property type="match status" value="1"/>
</dbReference>
<evidence type="ECO:0000313" key="7">
    <source>
        <dbReference type="EMBL" id="NEN06329.1"/>
    </source>
</evidence>
<dbReference type="PROSITE" id="PS51900">
    <property type="entry name" value="CB"/>
    <property type="match status" value="1"/>
</dbReference>
<evidence type="ECO:0000256" key="2">
    <source>
        <dbReference type="ARBA" id="ARBA00023125"/>
    </source>
</evidence>
<dbReference type="InterPro" id="IPR002104">
    <property type="entry name" value="Integrase_catalytic"/>
</dbReference>
<sequence>MASRKRREAFGKLRKLPSGRYQASYVGLDGVRYPASSTFDNATDARGWLALQRVALDSGNWSPADAARTAGRTKARADTLGDFAQDWLRTRVNRHGEGLRPRTRVEYQRLLSGPLAPLAAERVAMITPDMVRSWYAAQLESGTKTQTARAYGLLKSVLATAVQDGRIVTNPCMIRGAQNATTGKKVEPPTAAELQKILDSITPRYRAAVLLAAWAGTRFGELTELRRKDIKIIKNGPEVETIIVDVSRAVTHTTGVGFTVGPTKSAAGVRAIALPRHIHPDVLGHLRDNVGDFPDSLLFPARDGHSHLAESSFVKHWYPARAAAKRTDMPFHALRHYGATRFAQTGATLKEIQDRLGHSTAAAAMRYQHSAGRDIELANRMSDLA</sequence>
<comment type="caution">
    <text evidence="7">The sequence shown here is derived from an EMBL/GenBank/DDBJ whole genome shotgun (WGS) entry which is preliminary data.</text>
</comment>
<dbReference type="RefSeq" id="WP_163289756.1">
    <property type="nucleotide sequence ID" value="NZ_JAAGWY010000002.1"/>
</dbReference>
<gene>
    <name evidence="7" type="ORF">G3T36_10620</name>
</gene>
<evidence type="ECO:0000256" key="3">
    <source>
        <dbReference type="ARBA" id="ARBA00023172"/>
    </source>
</evidence>
<dbReference type="Proteomes" id="UP000474967">
    <property type="component" value="Unassembled WGS sequence"/>
</dbReference>
<evidence type="ECO:0000259" key="6">
    <source>
        <dbReference type="PROSITE" id="PS51900"/>
    </source>
</evidence>
<dbReference type="InterPro" id="IPR011010">
    <property type="entry name" value="DNA_brk_join_enz"/>
</dbReference>
<organism evidence="7 8">
    <name type="scientific">Leifsonia tongyongensis</name>
    <dbReference type="NCBI Taxonomy" id="1268043"/>
    <lineage>
        <taxon>Bacteria</taxon>
        <taxon>Bacillati</taxon>
        <taxon>Actinomycetota</taxon>
        <taxon>Actinomycetes</taxon>
        <taxon>Micrococcales</taxon>
        <taxon>Microbacteriaceae</taxon>
        <taxon>Leifsonia</taxon>
    </lineage>
</organism>
<dbReference type="Pfam" id="PF00589">
    <property type="entry name" value="Phage_integrase"/>
    <property type="match status" value="1"/>
</dbReference>
<protein>
    <submittedName>
        <fullName evidence="7">Tyrosine-type recombinase/integrase</fullName>
    </submittedName>
</protein>
<proteinExistence type="inferred from homology"/>
<dbReference type="PANTHER" id="PTHR30349:SF64">
    <property type="entry name" value="PROPHAGE INTEGRASE INTD-RELATED"/>
    <property type="match status" value="1"/>
</dbReference>
<feature type="domain" description="Tyr recombinase" evidence="5">
    <location>
        <begin position="184"/>
        <end position="382"/>
    </location>
</feature>
<evidence type="ECO:0000256" key="4">
    <source>
        <dbReference type="PROSITE-ProRule" id="PRU01248"/>
    </source>
</evidence>
<evidence type="ECO:0000256" key="1">
    <source>
        <dbReference type="ARBA" id="ARBA00008857"/>
    </source>
</evidence>
<dbReference type="PROSITE" id="PS51898">
    <property type="entry name" value="TYR_RECOMBINASE"/>
    <property type="match status" value="1"/>
</dbReference>
<dbReference type="Gene3D" id="1.10.150.130">
    <property type="match status" value="1"/>
</dbReference>
<reference evidence="7 8" key="1">
    <citation type="journal article" date="2014" name="J. Microbiol.">
        <title>Diaminobutyricibacter tongyongensis gen. nov., sp. nov. and Homoserinibacter gongjuensis gen. nov., sp. nov. belong to the family Microbacteriaceae.</title>
        <authorList>
            <person name="Kim S.J."/>
            <person name="Ahn J.H."/>
            <person name="Weon H.Y."/>
            <person name="Hamada M."/>
            <person name="Suzuki K."/>
            <person name="Kwon S.W."/>
        </authorList>
    </citation>
    <scope>NUCLEOTIDE SEQUENCE [LARGE SCALE GENOMIC DNA]</scope>
    <source>
        <strain evidence="7 8">NBRC 108724</strain>
    </source>
</reference>
<keyword evidence="3" id="KW-0233">DNA recombination</keyword>
<keyword evidence="8" id="KW-1185">Reference proteome</keyword>
<keyword evidence="2 4" id="KW-0238">DNA-binding</keyword>
<dbReference type="GO" id="GO:0015074">
    <property type="term" value="P:DNA integration"/>
    <property type="evidence" value="ECO:0007669"/>
    <property type="project" value="InterPro"/>
</dbReference>
<dbReference type="GO" id="GO:0003677">
    <property type="term" value="F:DNA binding"/>
    <property type="evidence" value="ECO:0007669"/>
    <property type="project" value="UniProtKB-UniRule"/>
</dbReference>
<feature type="domain" description="Core-binding (CB)" evidence="6">
    <location>
        <begin position="78"/>
        <end position="162"/>
    </location>
</feature>
<dbReference type="AlphaFoldDB" id="A0A6L9XY21"/>
<dbReference type="Gene3D" id="1.10.443.10">
    <property type="entry name" value="Intergrase catalytic core"/>
    <property type="match status" value="1"/>
</dbReference>
<dbReference type="InterPro" id="IPR050090">
    <property type="entry name" value="Tyrosine_recombinase_XerCD"/>
</dbReference>
<name>A0A6L9XY21_9MICO</name>
<dbReference type="PANTHER" id="PTHR30349">
    <property type="entry name" value="PHAGE INTEGRASE-RELATED"/>
    <property type="match status" value="1"/>
</dbReference>
<evidence type="ECO:0000313" key="8">
    <source>
        <dbReference type="Proteomes" id="UP000474967"/>
    </source>
</evidence>
<dbReference type="SUPFAM" id="SSF56349">
    <property type="entry name" value="DNA breaking-rejoining enzymes"/>
    <property type="match status" value="1"/>
</dbReference>
<evidence type="ECO:0000259" key="5">
    <source>
        <dbReference type="PROSITE" id="PS51898"/>
    </source>
</evidence>
<dbReference type="GO" id="GO:0006310">
    <property type="term" value="P:DNA recombination"/>
    <property type="evidence" value="ECO:0007669"/>
    <property type="project" value="UniProtKB-KW"/>
</dbReference>
<dbReference type="InterPro" id="IPR058717">
    <property type="entry name" value="Phage_L5_Integrase_N"/>
</dbReference>
<comment type="similarity">
    <text evidence="1">Belongs to the 'phage' integrase family.</text>
</comment>
<dbReference type="InterPro" id="IPR013762">
    <property type="entry name" value="Integrase-like_cat_sf"/>
</dbReference>